<keyword evidence="2" id="KW-1185">Reference proteome</keyword>
<reference evidence="1 2" key="1">
    <citation type="submission" date="2019-05" db="EMBL/GenBank/DDBJ databases">
        <title>Culicoidintestinum kansasii gen. nov., sp. nov. from the gastrointestinal tract of the biting midge, Culicoides sonorensis.</title>
        <authorList>
            <person name="Neupane S."/>
            <person name="Ghosh A."/>
            <person name="Gunther S."/>
            <person name="Martin K."/>
            <person name="Zurek L."/>
        </authorList>
    </citation>
    <scope>NUCLEOTIDE SEQUENCE [LARGE SCALE GENOMIC DNA]</scope>
    <source>
        <strain evidence="1 2">CS-1</strain>
    </source>
</reference>
<proteinExistence type="predicted"/>
<dbReference type="Proteomes" id="UP000306912">
    <property type="component" value="Unassembled WGS sequence"/>
</dbReference>
<evidence type="ECO:0000313" key="1">
    <source>
        <dbReference type="EMBL" id="TLG77519.1"/>
    </source>
</evidence>
<protein>
    <recommendedName>
        <fullName evidence="3">DUF1801 domain-containing protein</fullName>
    </recommendedName>
</protein>
<dbReference type="EMBL" id="VBWP01000001">
    <property type="protein sequence ID" value="TLG77519.1"/>
    <property type="molecule type" value="Genomic_DNA"/>
</dbReference>
<dbReference type="AlphaFoldDB" id="A0A5R8QHJ4"/>
<dbReference type="OrthoDB" id="115213at2"/>
<organism evidence="1 2">
    <name type="scientific">Culicoidibacter larvae</name>
    <dbReference type="NCBI Taxonomy" id="2579976"/>
    <lineage>
        <taxon>Bacteria</taxon>
        <taxon>Bacillati</taxon>
        <taxon>Bacillota</taxon>
        <taxon>Culicoidibacteria</taxon>
        <taxon>Culicoidibacterales</taxon>
        <taxon>Culicoidibacteraceae</taxon>
        <taxon>Culicoidibacter</taxon>
    </lineage>
</organism>
<dbReference type="RefSeq" id="WP_138189988.1">
    <property type="nucleotide sequence ID" value="NZ_VBWP01000001.1"/>
</dbReference>
<comment type="caution">
    <text evidence="1">The sequence shown here is derived from an EMBL/GenBank/DDBJ whole genome shotgun (WGS) entry which is preliminary data.</text>
</comment>
<name>A0A5R8QHJ4_9FIRM</name>
<accession>A0A5R8QHJ4</accession>
<evidence type="ECO:0008006" key="3">
    <source>
        <dbReference type="Google" id="ProtNLM"/>
    </source>
</evidence>
<dbReference type="InParanoid" id="A0A5R8QHJ4"/>
<dbReference type="SUPFAM" id="SSF159888">
    <property type="entry name" value="YdhG-like"/>
    <property type="match status" value="1"/>
</dbReference>
<gene>
    <name evidence="1" type="ORF">FEZ08_01805</name>
</gene>
<sequence>MFETPQQYIESLPEIAQAWMNEFIDYTAAKYPQVPLVMFRQRPMFKFSDKYTEGYVMFTAASTHFTVHSMEFDLVEAMKEKLPKASFGKGSIKVKFNDEAAKPALYEYVDAVMARHGYAEAK</sequence>
<dbReference type="Gene3D" id="3.90.1150.200">
    <property type="match status" value="1"/>
</dbReference>
<evidence type="ECO:0000313" key="2">
    <source>
        <dbReference type="Proteomes" id="UP000306912"/>
    </source>
</evidence>